<dbReference type="OrthoDB" id="288014at2"/>
<dbReference type="GO" id="GO:0016151">
    <property type="term" value="F:nickel cation binding"/>
    <property type="evidence" value="ECO:0007669"/>
    <property type="project" value="UniProtKB-UniRule"/>
</dbReference>
<feature type="binding site" evidence="5">
    <location>
        <position position="89"/>
    </location>
    <ligand>
        <name>Zn(2+)</name>
        <dbReference type="ChEBI" id="CHEBI:29105"/>
    </ligand>
</feature>
<dbReference type="InterPro" id="IPR020538">
    <property type="entry name" value="Hydgase_Ni_incorp_HypA/HybF_CS"/>
</dbReference>
<dbReference type="InterPro" id="IPR000688">
    <property type="entry name" value="HypA/HybF"/>
</dbReference>
<dbReference type="PANTHER" id="PTHR34535:SF3">
    <property type="entry name" value="HYDROGENASE MATURATION FACTOR HYPA"/>
    <property type="match status" value="1"/>
</dbReference>
<keyword evidence="7" id="KW-1185">Reference proteome</keyword>
<accession>A0A191ZES1</accession>
<protein>
    <recommendedName>
        <fullName evidence="5">Hydrogenase maturation factor HypA</fullName>
    </recommendedName>
</protein>
<evidence type="ECO:0000256" key="1">
    <source>
        <dbReference type="ARBA" id="ARBA00010748"/>
    </source>
</evidence>
<proteinExistence type="inferred from homology"/>
<dbReference type="Gene3D" id="3.30.2320.80">
    <property type="match status" value="1"/>
</dbReference>
<evidence type="ECO:0000313" key="7">
    <source>
        <dbReference type="Proteomes" id="UP000078596"/>
    </source>
</evidence>
<dbReference type="GO" id="GO:0051604">
    <property type="term" value="P:protein maturation"/>
    <property type="evidence" value="ECO:0007669"/>
    <property type="project" value="InterPro"/>
</dbReference>
<dbReference type="AlphaFoldDB" id="A0A191ZES1"/>
<keyword evidence="4 5" id="KW-0862">Zinc</keyword>
<evidence type="ECO:0000256" key="4">
    <source>
        <dbReference type="ARBA" id="ARBA00022833"/>
    </source>
</evidence>
<dbReference type="PANTHER" id="PTHR34535">
    <property type="entry name" value="HYDROGENASE MATURATION FACTOR HYPA"/>
    <property type="match status" value="1"/>
</dbReference>
<feature type="binding site" evidence="5">
    <location>
        <position position="76"/>
    </location>
    <ligand>
        <name>Zn(2+)</name>
        <dbReference type="ChEBI" id="CHEBI:29105"/>
    </ligand>
</feature>
<organism evidence="6 7">
    <name type="scientific">Halothiobacillus diazotrophicus</name>
    <dbReference type="NCBI Taxonomy" id="1860122"/>
    <lineage>
        <taxon>Bacteria</taxon>
        <taxon>Pseudomonadati</taxon>
        <taxon>Pseudomonadota</taxon>
        <taxon>Gammaproteobacteria</taxon>
        <taxon>Chromatiales</taxon>
        <taxon>Halothiobacillaceae</taxon>
        <taxon>Halothiobacillus</taxon>
    </lineage>
</organism>
<keyword evidence="2 5" id="KW-0533">Nickel</keyword>
<dbReference type="Pfam" id="PF01155">
    <property type="entry name" value="HypA"/>
    <property type="match status" value="1"/>
</dbReference>
<dbReference type="PIRSF" id="PIRSF004761">
    <property type="entry name" value="Hydrgn_mat_HypA"/>
    <property type="match status" value="1"/>
</dbReference>
<dbReference type="GO" id="GO:0008270">
    <property type="term" value="F:zinc ion binding"/>
    <property type="evidence" value="ECO:0007669"/>
    <property type="project" value="UniProtKB-UniRule"/>
</dbReference>
<comment type="function">
    <text evidence="5">Involved in the maturation of [NiFe] hydrogenases. Required for nickel insertion into the metal center of the hydrogenase.</text>
</comment>
<evidence type="ECO:0000256" key="5">
    <source>
        <dbReference type="HAMAP-Rule" id="MF_00213"/>
    </source>
</evidence>
<evidence type="ECO:0000313" key="6">
    <source>
        <dbReference type="EMBL" id="ANJ66368.1"/>
    </source>
</evidence>
<feature type="binding site" evidence="5">
    <location>
        <position position="92"/>
    </location>
    <ligand>
        <name>Zn(2+)</name>
        <dbReference type="ChEBI" id="CHEBI:29105"/>
    </ligand>
</feature>
<dbReference type="EMBL" id="CP016027">
    <property type="protein sequence ID" value="ANJ66368.1"/>
    <property type="molecule type" value="Genomic_DNA"/>
</dbReference>
<feature type="binding site" evidence="5">
    <location>
        <position position="73"/>
    </location>
    <ligand>
        <name>Zn(2+)</name>
        <dbReference type="ChEBI" id="CHEBI:29105"/>
    </ligand>
</feature>
<dbReference type="Proteomes" id="UP000078596">
    <property type="component" value="Chromosome"/>
</dbReference>
<name>A0A191ZES1_9GAMM</name>
<evidence type="ECO:0000256" key="3">
    <source>
        <dbReference type="ARBA" id="ARBA00022723"/>
    </source>
</evidence>
<gene>
    <name evidence="5" type="primary">hypA</name>
    <name evidence="6" type="ORF">A9404_02310</name>
</gene>
<dbReference type="HAMAP" id="MF_00213">
    <property type="entry name" value="HypA_HybF"/>
    <property type="match status" value="1"/>
</dbReference>
<feature type="binding site" evidence="5">
    <location>
        <position position="2"/>
    </location>
    <ligand>
        <name>Ni(2+)</name>
        <dbReference type="ChEBI" id="CHEBI:49786"/>
    </ligand>
</feature>
<dbReference type="NCBIfam" id="TIGR00100">
    <property type="entry name" value="hypA"/>
    <property type="match status" value="1"/>
</dbReference>
<dbReference type="PROSITE" id="PS01249">
    <property type="entry name" value="HYPA"/>
    <property type="match status" value="1"/>
</dbReference>
<dbReference type="KEGG" id="haz:A9404_02310"/>
<dbReference type="STRING" id="1860122.A9404_02310"/>
<sequence>MHELSLCQSLVRQASRVATEHGARHIRRITVHIGQLSGVEPDLMQHAFPFASRGTPAEGAHLEMTLCPVRVYCPQCNRDSEVAANRLNCPHCGHWQTLLSGGEELLLASIDLDAPKPAHKAAQSPTSSPH</sequence>
<comment type="similarity">
    <text evidence="1 5">Belongs to the HypA/HybF family.</text>
</comment>
<evidence type="ECO:0000256" key="2">
    <source>
        <dbReference type="ARBA" id="ARBA00022596"/>
    </source>
</evidence>
<keyword evidence="3 5" id="KW-0479">Metal-binding</keyword>
<dbReference type="RefSeq" id="WP_066098302.1">
    <property type="nucleotide sequence ID" value="NZ_CP016027.1"/>
</dbReference>
<reference evidence="6 7" key="1">
    <citation type="submission" date="2016-06" db="EMBL/GenBank/DDBJ databases">
        <title>Insight into the functional genes involving in sulfur oxidation in Pearl River water.</title>
        <authorList>
            <person name="Luo J."/>
            <person name="Tan X."/>
            <person name="Lin W."/>
        </authorList>
    </citation>
    <scope>NUCLEOTIDE SEQUENCE [LARGE SCALE GENOMIC DNA]</scope>
    <source>
        <strain evidence="6 7">LS2</strain>
    </source>
</reference>